<dbReference type="GO" id="GO:0019985">
    <property type="term" value="P:translesion synthesis"/>
    <property type="evidence" value="ECO:0007669"/>
    <property type="project" value="Ensembl"/>
</dbReference>
<dbReference type="FunFam" id="1.20.1060.10:FF:000001">
    <property type="entry name" value="DNA polymerase I"/>
    <property type="match status" value="1"/>
</dbReference>
<dbReference type="PANTHER" id="PTHR10133">
    <property type="entry name" value="DNA POLYMERASE I"/>
    <property type="match status" value="1"/>
</dbReference>
<evidence type="ECO:0000256" key="8">
    <source>
        <dbReference type="ARBA" id="ARBA00022932"/>
    </source>
</evidence>
<reference evidence="16" key="2">
    <citation type="submission" date="2025-08" db="UniProtKB">
        <authorList>
            <consortium name="Ensembl"/>
        </authorList>
    </citation>
    <scope>IDENTIFICATION</scope>
</reference>
<dbReference type="CDD" id="cd08638">
    <property type="entry name" value="DNA_pol_A_theta"/>
    <property type="match status" value="1"/>
</dbReference>
<dbReference type="Bgee" id="ENSMODG00000004074">
    <property type="expression patterns" value="Expressed in forelimb bud and 20 other cell types or tissues"/>
</dbReference>
<dbReference type="InterPro" id="IPR040940">
    <property type="entry name" value="DNA_pol_P_Exo"/>
</dbReference>
<dbReference type="InterPro" id="IPR012337">
    <property type="entry name" value="RNaseH-like_sf"/>
</dbReference>
<proteinExistence type="inferred from homology"/>
<feature type="domain" description="DNA-directed DNA polymerase family A palm" evidence="15">
    <location>
        <begin position="606"/>
        <end position="811"/>
    </location>
</feature>
<keyword evidence="11" id="KW-0539">Nucleus</keyword>
<evidence type="ECO:0000256" key="3">
    <source>
        <dbReference type="ARBA" id="ARBA00012417"/>
    </source>
</evidence>
<keyword evidence="4" id="KW-0808">Transferase</keyword>
<keyword evidence="5" id="KW-0548">Nucleotidyltransferase</keyword>
<dbReference type="Pfam" id="PF00476">
    <property type="entry name" value="DNA_pol_A"/>
    <property type="match status" value="1"/>
</dbReference>
<evidence type="ECO:0000256" key="12">
    <source>
        <dbReference type="ARBA" id="ARBA00049244"/>
    </source>
</evidence>
<dbReference type="GO" id="GO:0006261">
    <property type="term" value="P:DNA-templated DNA replication"/>
    <property type="evidence" value="ECO:0007669"/>
    <property type="project" value="InterPro"/>
</dbReference>
<evidence type="ECO:0000256" key="14">
    <source>
        <dbReference type="ARBA" id="ARBA00073328"/>
    </source>
</evidence>
<dbReference type="Ensembl" id="ENSMODT00000036832.3">
    <property type="protein sequence ID" value="ENSMODP00000035244.2"/>
    <property type="gene ID" value="ENSMODG00000004074.4"/>
</dbReference>
<evidence type="ECO:0000256" key="13">
    <source>
        <dbReference type="ARBA" id="ARBA00065498"/>
    </source>
</evidence>
<dbReference type="FunCoup" id="F7AF21">
    <property type="interactions" value="278"/>
</dbReference>
<dbReference type="GO" id="GO:0003887">
    <property type="term" value="F:DNA-directed DNA polymerase activity"/>
    <property type="evidence" value="ECO:0000318"/>
    <property type="project" value="GO_Central"/>
</dbReference>
<dbReference type="Gene3D" id="1.20.1060.10">
    <property type="entry name" value="Taq DNA Polymerase, Chain T, domain 4"/>
    <property type="match status" value="1"/>
</dbReference>
<dbReference type="InterPro" id="IPR001098">
    <property type="entry name" value="DNA-dir_DNA_pol_A_palm_dom"/>
</dbReference>
<dbReference type="GO" id="GO:0006302">
    <property type="term" value="P:double-strand break repair"/>
    <property type="evidence" value="ECO:0000318"/>
    <property type="project" value="GO_Central"/>
</dbReference>
<dbReference type="GO" id="GO:0005654">
    <property type="term" value="C:nucleoplasm"/>
    <property type="evidence" value="ECO:0007669"/>
    <property type="project" value="Ensembl"/>
</dbReference>
<dbReference type="HOGENOM" id="CLU_015708_0_0_1"/>
<evidence type="ECO:0000313" key="16">
    <source>
        <dbReference type="Ensembl" id="ENSMODP00000035244.2"/>
    </source>
</evidence>
<reference evidence="16" key="3">
    <citation type="submission" date="2025-09" db="UniProtKB">
        <authorList>
            <consortium name="Ensembl"/>
        </authorList>
    </citation>
    <scope>IDENTIFICATION</scope>
</reference>
<dbReference type="Gene3D" id="3.30.420.10">
    <property type="entry name" value="Ribonuclease H-like superfamily/Ribonuclease H"/>
    <property type="match status" value="1"/>
</dbReference>
<evidence type="ECO:0000256" key="10">
    <source>
        <dbReference type="ARBA" id="ARBA00023204"/>
    </source>
</evidence>
<dbReference type="PANTHER" id="PTHR10133:SF27">
    <property type="entry name" value="DNA POLYMERASE NU"/>
    <property type="match status" value="1"/>
</dbReference>
<dbReference type="AlphaFoldDB" id="F7AF21"/>
<keyword evidence="10" id="KW-0234">DNA repair</keyword>
<evidence type="ECO:0000259" key="15">
    <source>
        <dbReference type="SMART" id="SM00482"/>
    </source>
</evidence>
<keyword evidence="6" id="KW-0235">DNA replication</keyword>
<dbReference type="InParanoid" id="F7AF21"/>
<comment type="subcellular location">
    <subcellularLocation>
        <location evidence="1">Nucleus</location>
    </subcellularLocation>
</comment>
<dbReference type="eggNOG" id="KOG0950">
    <property type="taxonomic scope" value="Eukaryota"/>
</dbReference>
<keyword evidence="7" id="KW-0227">DNA damage</keyword>
<dbReference type="GO" id="GO:0000724">
    <property type="term" value="P:double-strand break repair via homologous recombination"/>
    <property type="evidence" value="ECO:0007669"/>
    <property type="project" value="Ensembl"/>
</dbReference>
<keyword evidence="17" id="KW-1185">Reference proteome</keyword>
<dbReference type="InterPro" id="IPR002298">
    <property type="entry name" value="DNA_polymerase_A"/>
</dbReference>
<dbReference type="Proteomes" id="UP000002280">
    <property type="component" value="Chromosome 5"/>
</dbReference>
<dbReference type="GO" id="GO:0003677">
    <property type="term" value="F:DNA binding"/>
    <property type="evidence" value="ECO:0007669"/>
    <property type="project" value="UniProtKB-KW"/>
</dbReference>
<evidence type="ECO:0000256" key="11">
    <source>
        <dbReference type="ARBA" id="ARBA00023242"/>
    </source>
</evidence>
<dbReference type="GO" id="GO:0036297">
    <property type="term" value="P:interstrand cross-link repair"/>
    <property type="evidence" value="ECO:0007669"/>
    <property type="project" value="Ensembl"/>
</dbReference>
<dbReference type="SUPFAM" id="SSF56672">
    <property type="entry name" value="DNA/RNA polymerases"/>
    <property type="match status" value="1"/>
</dbReference>
<dbReference type="EC" id="2.7.7.7" evidence="3"/>
<evidence type="ECO:0000256" key="4">
    <source>
        <dbReference type="ARBA" id="ARBA00022679"/>
    </source>
</evidence>
<keyword evidence="8" id="KW-0239">DNA-directed DNA polymerase</keyword>
<evidence type="ECO:0000256" key="1">
    <source>
        <dbReference type="ARBA" id="ARBA00004123"/>
    </source>
</evidence>
<dbReference type="GeneTree" id="ENSGT00940000159015"/>
<name>F7AF21_MONDO</name>
<comment type="catalytic activity">
    <reaction evidence="12">
        <text>DNA(n) + a 2'-deoxyribonucleoside 5'-triphosphate = DNA(n+1) + diphosphate</text>
        <dbReference type="Rhea" id="RHEA:22508"/>
        <dbReference type="Rhea" id="RHEA-COMP:17339"/>
        <dbReference type="Rhea" id="RHEA-COMP:17340"/>
        <dbReference type="ChEBI" id="CHEBI:33019"/>
        <dbReference type="ChEBI" id="CHEBI:61560"/>
        <dbReference type="ChEBI" id="CHEBI:173112"/>
        <dbReference type="EC" id="2.7.7.7"/>
    </reaction>
</comment>
<evidence type="ECO:0000313" key="17">
    <source>
        <dbReference type="Proteomes" id="UP000002280"/>
    </source>
</evidence>
<dbReference type="ExpressionAtlas" id="F7AF21">
    <property type="expression patterns" value="baseline"/>
</dbReference>
<dbReference type="Pfam" id="PF18049">
    <property type="entry name" value="DNA_pol_P_Exo"/>
    <property type="match status" value="1"/>
</dbReference>
<dbReference type="SUPFAM" id="SSF53098">
    <property type="entry name" value="Ribonuclease H-like"/>
    <property type="match status" value="1"/>
</dbReference>
<dbReference type="GO" id="GO:0030332">
    <property type="term" value="F:cyclin binding"/>
    <property type="evidence" value="ECO:0007669"/>
    <property type="project" value="Ensembl"/>
</dbReference>
<organism evidence="16 17">
    <name type="scientific">Monodelphis domestica</name>
    <name type="common">Gray short-tailed opossum</name>
    <dbReference type="NCBI Taxonomy" id="13616"/>
    <lineage>
        <taxon>Eukaryota</taxon>
        <taxon>Metazoa</taxon>
        <taxon>Chordata</taxon>
        <taxon>Craniata</taxon>
        <taxon>Vertebrata</taxon>
        <taxon>Euteleostomi</taxon>
        <taxon>Mammalia</taxon>
        <taxon>Metatheria</taxon>
        <taxon>Didelphimorphia</taxon>
        <taxon>Didelphidae</taxon>
        <taxon>Monodelphis</taxon>
    </lineage>
</organism>
<dbReference type="FunFam" id="1.10.150.20:FF:000002">
    <property type="entry name" value="DNA polymerase I"/>
    <property type="match status" value="1"/>
</dbReference>
<evidence type="ECO:0000256" key="9">
    <source>
        <dbReference type="ARBA" id="ARBA00023125"/>
    </source>
</evidence>
<evidence type="ECO:0000256" key="2">
    <source>
        <dbReference type="ARBA" id="ARBA00007705"/>
    </source>
</evidence>
<comment type="similarity">
    <text evidence="2">Belongs to the DNA polymerase type-A family.</text>
</comment>
<reference evidence="16 17" key="1">
    <citation type="journal article" date="2007" name="Nature">
        <title>Genome of the marsupial Monodelphis domestica reveals innovation in non-coding sequences.</title>
        <authorList>
            <person name="Mikkelsen T.S."/>
            <person name="Wakefield M.J."/>
            <person name="Aken B."/>
            <person name="Amemiya C.T."/>
            <person name="Chang J.L."/>
            <person name="Duke S."/>
            <person name="Garber M."/>
            <person name="Gentles A.J."/>
            <person name="Goodstadt L."/>
            <person name="Heger A."/>
            <person name="Jurka J."/>
            <person name="Kamal M."/>
            <person name="Mauceli E."/>
            <person name="Searle S.M."/>
            <person name="Sharpe T."/>
            <person name="Baker M.L."/>
            <person name="Batzer M.A."/>
            <person name="Benos P.V."/>
            <person name="Belov K."/>
            <person name="Clamp M."/>
            <person name="Cook A."/>
            <person name="Cuff J."/>
            <person name="Das R."/>
            <person name="Davidow L."/>
            <person name="Deakin J.E."/>
            <person name="Fazzari M.J."/>
            <person name="Glass J.L."/>
            <person name="Grabherr M."/>
            <person name="Greally J.M."/>
            <person name="Gu W."/>
            <person name="Hore T.A."/>
            <person name="Huttley G.A."/>
            <person name="Kleber M."/>
            <person name="Jirtle R.L."/>
            <person name="Koina E."/>
            <person name="Lee J.T."/>
            <person name="Mahony S."/>
            <person name="Marra M.A."/>
            <person name="Miller R.D."/>
            <person name="Nicholls R.D."/>
            <person name="Oda M."/>
            <person name="Papenfuss A.T."/>
            <person name="Parra Z.E."/>
            <person name="Pollock D.D."/>
            <person name="Ray D.A."/>
            <person name="Schein J.E."/>
            <person name="Speed T.P."/>
            <person name="Thompson K."/>
            <person name="VandeBerg J.L."/>
            <person name="Wade C.M."/>
            <person name="Walker J.A."/>
            <person name="Waters P.D."/>
            <person name="Webber C."/>
            <person name="Weidman J.R."/>
            <person name="Xie X."/>
            <person name="Zody M.C."/>
            <person name="Baldwin J."/>
            <person name="Abdouelleil A."/>
            <person name="Abdulkadir J."/>
            <person name="Abebe A."/>
            <person name="Abera B."/>
            <person name="Abreu J."/>
            <person name="Acer S.C."/>
            <person name="Aftuck L."/>
            <person name="Alexander A."/>
            <person name="An P."/>
            <person name="Anderson E."/>
            <person name="Anderson S."/>
            <person name="Arachi H."/>
            <person name="Azer M."/>
            <person name="Bachantsang P."/>
            <person name="Barry A."/>
            <person name="Bayul T."/>
            <person name="Berlin A."/>
            <person name="Bessette D."/>
            <person name="Bloom T."/>
            <person name="Bloom T."/>
            <person name="Boguslavskiy L."/>
            <person name="Bonnet C."/>
            <person name="Boukhgalter B."/>
            <person name="Bourzgui I."/>
            <person name="Brown A."/>
            <person name="Cahill P."/>
            <person name="Channer S."/>
            <person name="Cheshatsang Y."/>
            <person name="Chuda L."/>
            <person name="Citroen M."/>
            <person name="Collymore A."/>
            <person name="Cooke P."/>
            <person name="Costello M."/>
            <person name="D'Aco K."/>
            <person name="Daza R."/>
            <person name="De Haan G."/>
            <person name="DeGray S."/>
            <person name="DeMaso C."/>
            <person name="Dhargay N."/>
            <person name="Dooley K."/>
            <person name="Dooley E."/>
            <person name="Doricent M."/>
            <person name="Dorje P."/>
            <person name="Dorjee K."/>
            <person name="Dupes A."/>
            <person name="Elong R."/>
            <person name="Falk J."/>
            <person name="Farina A."/>
            <person name="Faro S."/>
            <person name="Ferguson D."/>
            <person name="Fisher S."/>
            <person name="Foley C.D."/>
            <person name="Franke A."/>
            <person name="Friedrich D."/>
            <person name="Gadbois L."/>
            <person name="Gearin G."/>
            <person name="Gearin C.R."/>
            <person name="Giannoukos G."/>
            <person name="Goode T."/>
            <person name="Graham J."/>
            <person name="Grandbois E."/>
            <person name="Grewal S."/>
            <person name="Gyaltsen K."/>
            <person name="Hafez N."/>
            <person name="Hagos B."/>
            <person name="Hall J."/>
            <person name="Henson C."/>
            <person name="Hollinger A."/>
            <person name="Honan T."/>
            <person name="Huard M.D."/>
            <person name="Hughes L."/>
            <person name="Hurhula B."/>
            <person name="Husby M.E."/>
            <person name="Kamat A."/>
            <person name="Kanga B."/>
            <person name="Kashin S."/>
            <person name="Khazanovich D."/>
            <person name="Kisner P."/>
            <person name="Lance K."/>
            <person name="Lara M."/>
            <person name="Lee W."/>
            <person name="Lennon N."/>
            <person name="Letendre F."/>
            <person name="LeVine R."/>
            <person name="Lipovsky A."/>
            <person name="Liu X."/>
            <person name="Liu J."/>
            <person name="Liu S."/>
            <person name="Lokyitsang T."/>
            <person name="Lokyitsang Y."/>
            <person name="Lubonja R."/>
            <person name="Lui A."/>
            <person name="MacDonald P."/>
            <person name="Magnisalis V."/>
            <person name="Maru K."/>
            <person name="Matthews C."/>
            <person name="McCusker W."/>
            <person name="McDonough S."/>
            <person name="Mehta T."/>
            <person name="Meldrim J."/>
            <person name="Meneus L."/>
            <person name="Mihai O."/>
            <person name="Mihalev A."/>
            <person name="Mihova T."/>
            <person name="Mittelman R."/>
            <person name="Mlenga V."/>
            <person name="Montmayeur A."/>
            <person name="Mulrain L."/>
            <person name="Navidi A."/>
            <person name="Naylor J."/>
            <person name="Negash T."/>
            <person name="Nguyen T."/>
            <person name="Nguyen N."/>
            <person name="Nicol R."/>
            <person name="Norbu C."/>
            <person name="Norbu N."/>
            <person name="Novod N."/>
            <person name="O'Neill B."/>
            <person name="Osman S."/>
            <person name="Markiewicz E."/>
            <person name="Oyono O.L."/>
            <person name="Patti C."/>
            <person name="Phunkhang P."/>
            <person name="Pierre F."/>
            <person name="Priest M."/>
            <person name="Raghuraman S."/>
            <person name="Rege F."/>
            <person name="Reyes R."/>
            <person name="Rise C."/>
            <person name="Rogov P."/>
            <person name="Ross K."/>
            <person name="Ryan E."/>
            <person name="Settipalli S."/>
            <person name="Shea T."/>
            <person name="Sherpa N."/>
            <person name="Shi L."/>
            <person name="Shih D."/>
            <person name="Sparrow T."/>
            <person name="Spaulding J."/>
            <person name="Stalker J."/>
            <person name="Stange-Thomann N."/>
            <person name="Stavropoulos S."/>
            <person name="Stone C."/>
            <person name="Strader C."/>
            <person name="Tesfaye S."/>
            <person name="Thomson T."/>
            <person name="Thoulutsang Y."/>
            <person name="Thoulutsang D."/>
            <person name="Topham K."/>
            <person name="Topping I."/>
            <person name="Tsamla T."/>
            <person name="Vassiliev H."/>
            <person name="Vo A."/>
            <person name="Wangchuk T."/>
            <person name="Wangdi T."/>
            <person name="Weiand M."/>
            <person name="Wilkinson J."/>
            <person name="Wilson A."/>
            <person name="Yadav S."/>
            <person name="Young G."/>
            <person name="Yu Q."/>
            <person name="Zembek L."/>
            <person name="Zhong D."/>
            <person name="Zimmer A."/>
            <person name="Zwirko Z."/>
            <person name="Jaffe D.B."/>
            <person name="Alvarez P."/>
            <person name="Brockman W."/>
            <person name="Butler J."/>
            <person name="Chin C."/>
            <person name="Gnerre S."/>
            <person name="MacCallum I."/>
            <person name="Graves J.A."/>
            <person name="Ponting C.P."/>
            <person name="Breen M."/>
            <person name="Samollow P.B."/>
            <person name="Lander E.S."/>
            <person name="Lindblad-Toh K."/>
        </authorList>
    </citation>
    <scope>NUCLEOTIDE SEQUENCE [LARGE SCALE GENOMIC DNA]</scope>
</reference>
<protein>
    <recommendedName>
        <fullName evidence="14">DNA polymerase nu</fullName>
        <ecNumber evidence="3">2.7.7.7</ecNumber>
    </recommendedName>
</protein>
<keyword evidence="9" id="KW-0238">DNA-binding</keyword>
<evidence type="ECO:0000256" key="5">
    <source>
        <dbReference type="ARBA" id="ARBA00022695"/>
    </source>
</evidence>
<accession>F7AF21</accession>
<dbReference type="SMART" id="SM00482">
    <property type="entry name" value="POLAc"/>
    <property type="match status" value="1"/>
</dbReference>
<dbReference type="Gene3D" id="3.30.70.370">
    <property type="match status" value="1"/>
</dbReference>
<dbReference type="PRINTS" id="PR00868">
    <property type="entry name" value="DNAPOLI"/>
</dbReference>
<sequence length="873" mass="99167">MTCENMENYEGNVGFDLSKMPLSNIAQRIMAAMHSFDLEENKNFRENEKNEKIGHYSSMKDTLLENKSPHCITVTDQPPKASSIISLQSTGILHSNQMSNIKDPNSSGSLPLSSCVYTPLHFKPSHLQKNGNKKEYLLKENTNIEKKETKNLKRKHATASHMSEQAKNCFTMEEFGIGIETKYKNSGETKSLENPVCDVRHLGPVEKRQLIEILKQATTLVVTMIYQDGPFQLKHDEDLNSMVKGIIILIKSPLDTRNHPFCASTTDPPVMDGFSIDDRYIYIKVEHDTLWRQEQEMSNQFARTMLFQILKCKHTVICFNAKEFVKTVLQVYGSYCHWKHVVDFVVLDPRIAAWLLDPSDTISSFEDLVRKYFEESVTMKVNNTNGGSSHNMMSLCSDLRILYRITVDLCSKLKVCGLWQLFYTLELPLIPILAVMETHKFQVDKEEMKRTSKLLGCRLKELEQEAHVAAGEQFLVTSNNQLREVLFDKLKLHLLCKSKTLPKTELQKHPSTSEAVLNALQDLHPLPKIILEYRQIHKVKSTFVDGLLSCMRKGFIAPTWNQTGTVSGRLSAKKPNIQGISKHPIQITKHQYEQGKEDEKTTVSPRTMFISSKGYTFLAADFSQIELRILAHLSCDPELLKLFQEPESLDVFMSLTSQWKGIPLEQVTHVEREQTKRIVYSVVYGAGKERLAACLGVTSLQSSQFIESFLQKYKKIHDFTQETIMQCHHKGYVTSIMGRRRPLPNINAKDYRLRTQAERQAVNFVVQGSAADLCKIAMIRIFTSIATSPKLTARLLAQIHDELLFEVEDSQIPEFAALVKETMESLQNIQAIGLCLKVPLKVNLATGRSWGCLRPFPEAAPGAARPWPAGVGH</sequence>
<evidence type="ECO:0000256" key="7">
    <source>
        <dbReference type="ARBA" id="ARBA00022763"/>
    </source>
</evidence>
<dbReference type="FunFam" id="3.30.420.10:FF:000070">
    <property type="entry name" value="DNA polymerase nu"/>
    <property type="match status" value="1"/>
</dbReference>
<evidence type="ECO:0000256" key="6">
    <source>
        <dbReference type="ARBA" id="ARBA00022705"/>
    </source>
</evidence>
<dbReference type="InterPro" id="IPR036397">
    <property type="entry name" value="RNaseH_sf"/>
</dbReference>
<comment type="subunit">
    <text evidence="13">Interacts with FANCD2, FANCI, PCNA, RAD51 and HELQ.</text>
</comment>
<dbReference type="STRING" id="13616.ENSMODP00000035244"/>
<gene>
    <name evidence="16" type="primary">POLN</name>
</gene>
<dbReference type="Gene3D" id="1.10.150.20">
    <property type="entry name" value="5' to 3' exonuclease, C-terminal subdomain"/>
    <property type="match status" value="1"/>
</dbReference>
<dbReference type="InterPro" id="IPR043502">
    <property type="entry name" value="DNA/RNA_pol_sf"/>
</dbReference>